<evidence type="ECO:0000256" key="1">
    <source>
        <dbReference type="SAM" id="MobiDB-lite"/>
    </source>
</evidence>
<reference evidence="3 4" key="1">
    <citation type="submission" date="2015-02" db="EMBL/GenBank/DDBJ databases">
        <title>Draft Genome Sequences of Two Closely-Related Aflatoxigenic Aspergillus Species Obtained from the Cote d'Ivoire.</title>
        <authorList>
            <person name="Moore G.G."/>
            <person name="Beltz S.B."/>
            <person name="Mack B.M."/>
        </authorList>
    </citation>
    <scope>NUCLEOTIDE SEQUENCE [LARGE SCALE GENOMIC DNA]</scope>
    <source>
        <strain evidence="3 4">SRRC1432</strain>
    </source>
</reference>
<keyword evidence="4" id="KW-1185">Reference proteome</keyword>
<organism evidence="3 4">
    <name type="scientific">Aspergillus ochraceoroseus</name>
    <dbReference type="NCBI Taxonomy" id="138278"/>
    <lineage>
        <taxon>Eukaryota</taxon>
        <taxon>Fungi</taxon>
        <taxon>Dikarya</taxon>
        <taxon>Ascomycota</taxon>
        <taxon>Pezizomycotina</taxon>
        <taxon>Eurotiomycetes</taxon>
        <taxon>Eurotiomycetidae</taxon>
        <taxon>Eurotiales</taxon>
        <taxon>Aspergillaceae</taxon>
        <taxon>Aspergillus</taxon>
        <taxon>Aspergillus subgen. Nidulantes</taxon>
    </lineage>
</organism>
<evidence type="ECO:0000313" key="4">
    <source>
        <dbReference type="Proteomes" id="UP000034947"/>
    </source>
</evidence>
<evidence type="ECO:0008006" key="5">
    <source>
        <dbReference type="Google" id="ProtNLM"/>
    </source>
</evidence>
<evidence type="ECO:0000256" key="2">
    <source>
        <dbReference type="SAM" id="SignalP"/>
    </source>
</evidence>
<feature type="signal peptide" evidence="2">
    <location>
        <begin position="1"/>
        <end position="18"/>
    </location>
</feature>
<feature type="chain" id="PRO_5002529087" description="GPI anchored protein" evidence="2">
    <location>
        <begin position="19"/>
        <end position="247"/>
    </location>
</feature>
<dbReference type="Proteomes" id="UP000034947">
    <property type="component" value="Unassembled WGS sequence"/>
</dbReference>
<feature type="region of interest" description="Disordered" evidence="1">
    <location>
        <begin position="105"/>
        <end position="124"/>
    </location>
</feature>
<dbReference type="VEuPathDB" id="FungiDB:P175DRAFT_0443800"/>
<dbReference type="PANTHER" id="PTHR39599">
    <property type="entry name" value="GPI-ANCHORED PROTEIN (EUROFUNG)-RELATED-RELATED"/>
    <property type="match status" value="1"/>
</dbReference>
<keyword evidence="2" id="KW-0732">Signal</keyword>
<feature type="compositionally biased region" description="Low complexity" evidence="1">
    <location>
        <begin position="111"/>
        <end position="124"/>
    </location>
</feature>
<protein>
    <recommendedName>
        <fullName evidence="5">GPI anchored protein</fullName>
    </recommendedName>
</protein>
<sequence>MKTSGWIWVTFLASSVLSIERVEFESPVTASLETNKRAYEVLQLLKRTENNCPTGYSPCTDLGDSDICCRTNAICTSDDANHIACCPVGASCTGTLTDPSTGTGSFQFPQSTSATTTTSGGSEATITGSTLSGAYPFVYVPTTFSNADVCSSYYTQCQSEYTACITSLGGGYGVTVSGGGAELTRSGGAAGAVETCSSLSLAACHGLNLGYCGNYAGGSSSDGVSRRASNLQDLLFGVVIGITGMFI</sequence>
<dbReference type="AlphaFoldDB" id="A0A0F8VI12"/>
<comment type="caution">
    <text evidence="3">The sequence shown here is derived from an EMBL/GenBank/DDBJ whole genome shotgun (WGS) entry which is preliminary data.</text>
</comment>
<evidence type="ECO:0000313" key="3">
    <source>
        <dbReference type="EMBL" id="KKK22736.1"/>
    </source>
</evidence>
<dbReference type="PANTHER" id="PTHR39599:SF1">
    <property type="entry name" value="GPI-ANCHORED PROTEIN (EUROFUNG)"/>
    <property type="match status" value="1"/>
</dbReference>
<name>A0A0F8VI12_9EURO</name>
<proteinExistence type="predicted"/>
<accession>A0A0F8VI12</accession>
<dbReference type="EMBL" id="JYKN01000870">
    <property type="protein sequence ID" value="KKK22736.1"/>
    <property type="molecule type" value="Genomic_DNA"/>
</dbReference>
<gene>
    <name evidence="3" type="ORF">AOCH_005062</name>
</gene>
<dbReference type="OrthoDB" id="5410926at2759"/>